<dbReference type="Pfam" id="PF10738">
    <property type="entry name" value="Lpp-LpqN"/>
    <property type="match status" value="1"/>
</dbReference>
<organism evidence="3 4">
    <name type="scientific">Mycobacterium novum</name>
    <dbReference type="NCBI Taxonomy" id="2492438"/>
    <lineage>
        <taxon>Bacteria</taxon>
        <taxon>Bacillati</taxon>
        <taxon>Actinomycetota</taxon>
        <taxon>Actinomycetes</taxon>
        <taxon>Mycobacteriales</taxon>
        <taxon>Mycobacteriaceae</taxon>
        <taxon>Mycobacterium</taxon>
    </lineage>
</organism>
<dbReference type="EMBL" id="AP022562">
    <property type="protein sequence ID" value="BBX11460.1"/>
    <property type="molecule type" value="Genomic_DNA"/>
</dbReference>
<evidence type="ECO:0000313" key="3">
    <source>
        <dbReference type="EMBL" id="BBX11460.1"/>
    </source>
</evidence>
<dbReference type="AlphaFoldDB" id="A0A7I7JIB4"/>
<reference evidence="3 4" key="1">
    <citation type="journal article" date="2019" name="Emerg. Microbes Infect.">
        <title>Comprehensive subspecies identification of 175 nontuberculous mycobacteria species based on 7547 genomic profiles.</title>
        <authorList>
            <person name="Matsumoto Y."/>
            <person name="Kinjo T."/>
            <person name="Motooka D."/>
            <person name="Nabeya D."/>
            <person name="Jung N."/>
            <person name="Uechi K."/>
            <person name="Horii T."/>
            <person name="Iida T."/>
            <person name="Fujita J."/>
            <person name="Nakamura S."/>
        </authorList>
    </citation>
    <scope>NUCLEOTIDE SEQUENCE [LARGE SCALE GENOMIC DNA]</scope>
    <source>
        <strain evidence="3 4">JCM 6391</strain>
    </source>
</reference>
<dbReference type="Proteomes" id="UP000466997">
    <property type="component" value="Chromosome"/>
</dbReference>
<dbReference type="Gene3D" id="3.40.1000.10">
    <property type="entry name" value="Mog1/PsbP, alpha/beta/alpha sandwich"/>
    <property type="match status" value="1"/>
</dbReference>
<evidence type="ECO:0000256" key="1">
    <source>
        <dbReference type="ARBA" id="ARBA00022729"/>
    </source>
</evidence>
<dbReference type="KEGG" id="mnm:MNVM_05410"/>
<dbReference type="InterPro" id="IPR019674">
    <property type="entry name" value="Lipoprotein_LpqN/LpqT-like"/>
</dbReference>
<dbReference type="RefSeq" id="WP_193465705.1">
    <property type="nucleotide sequence ID" value="NZ_AP022562.1"/>
</dbReference>
<protein>
    <submittedName>
        <fullName evidence="3">Uncharacterized protein</fullName>
    </submittedName>
</protein>
<keyword evidence="4" id="KW-1185">Reference proteome</keyword>
<accession>A0A7I7JIB4</accession>
<gene>
    <name evidence="3" type="ORF">MNVM_05410</name>
</gene>
<evidence type="ECO:0000256" key="2">
    <source>
        <dbReference type="SAM" id="MobiDB-lite"/>
    </source>
</evidence>
<sequence length="186" mass="20017">MRFDEFIARDGVAVSPVDQFDGLAVDVGVPADWDPFDSAPGIGVWMCRHDPRVNQFCPNAVLTLHRVEAPLDAADVFAMLSEQQLQSVPGCQELYRELATATEGPGVTGVLTMQISHELGVLGSVSRSRIITRERETLITQLTVTALHDSPVDQESIWLAVRPGPVSRPSTGSDGGAPGGRKQDGR</sequence>
<name>A0A7I7JIB4_9MYCO</name>
<evidence type="ECO:0000313" key="4">
    <source>
        <dbReference type="Proteomes" id="UP000466997"/>
    </source>
</evidence>
<proteinExistence type="predicted"/>
<feature type="region of interest" description="Disordered" evidence="2">
    <location>
        <begin position="162"/>
        <end position="186"/>
    </location>
</feature>
<keyword evidence="1" id="KW-0732">Signal</keyword>